<dbReference type="InterPro" id="IPR036187">
    <property type="entry name" value="DNA_mismatch_repair_MutS_sf"/>
</dbReference>
<dbReference type="InterPro" id="IPR000432">
    <property type="entry name" value="DNA_mismatch_repair_MutS_C"/>
</dbReference>
<keyword evidence="13" id="KW-1185">Reference proteome</keyword>
<dbReference type="Gene3D" id="3.40.50.300">
    <property type="entry name" value="P-loop containing nucleotide triphosphate hydrolases"/>
    <property type="match status" value="1"/>
</dbReference>
<keyword evidence="2 9" id="KW-0699">rRNA-binding</keyword>
<sequence length="791" mass="88634">MVNEKSIRQLELPKILAKLKECCTSSLGKKLVEELHPSADIGEVSTRLQETTEAREVLRRYPLVPLGGIREIEEPLRKAQIGRLLEPFELLAVVDTLRASRRLKKFLLEIEGDFPLLKKEAASLAVLREIEREVNEAITPEGEVADHASAELLRIRKQIRNIQDRIKKHLESILRSPEQQKYLQEKIITLRGDRYVVPVKQEYRSFFPGLVHDQSASGATLFIEPMAVVELNNELRRLKAAEQKEIEAILAQLTTLISAKIPQIRETLQALARIDFIMAKGRLSERMDAGLPSLNQEGRIKLIGARHPLIPGSVVPISLHLGKDFDILVITGPNTGGKTVTLKTVGLLTLMAQCGLHVPAEAGTELAVFGQVFADIGDEQSIEQSLSTFSSHMTNIVNILQVADDNSLVLLDELGAGTDPTEGSALAIAILEYLQQKRAKTIATTHYSELKIFAFNTDRVENASVEFDIDTLQPTYRLTIGLPGRSNAFEIASRLGLSPEVVNRARQHLSGEEMRLTELLQELEEKRRVSERERKEIEKLKGQLELLKNELELKKAELEQKEARILKEAYEKGQEIIKEYRQKAEAVVKEMEYTLDEEFRKARVRAEQQAREKLKDMDRQLDEEIDKYTPAQKGTAPSTVKPGDYVEIPRLQQKGYVVSEPNTQGEVQVQVGILKLNVPLKDIRLASGDKATEEQKASIGRIMAEKTKNIRPEIDLRGMTVEEAVAAVERYLDDAVLSGLARVFIIHGKGTGALRTAIREYLSEHKQVKNFWFGSPKEGGTGVTVVELTGS</sequence>
<keyword evidence="1 9" id="KW-0540">Nuclease</keyword>
<dbReference type="SMART" id="SM00533">
    <property type="entry name" value="MUTSd"/>
    <property type="match status" value="1"/>
</dbReference>
<feature type="binding site" evidence="9">
    <location>
        <begin position="332"/>
        <end position="339"/>
    </location>
    <ligand>
        <name>ATP</name>
        <dbReference type="ChEBI" id="CHEBI:30616"/>
    </ligand>
</feature>
<dbReference type="GO" id="GO:0045910">
    <property type="term" value="P:negative regulation of DNA recombination"/>
    <property type="evidence" value="ECO:0007669"/>
    <property type="project" value="InterPro"/>
</dbReference>
<dbReference type="Pfam" id="PF20297">
    <property type="entry name" value="MSSS"/>
    <property type="match status" value="1"/>
</dbReference>
<dbReference type="FunFam" id="3.30.1370.110:FF:000004">
    <property type="entry name" value="Endonuclease MutS2"/>
    <property type="match status" value="1"/>
</dbReference>
<organism evidence="12 13">
    <name type="scientific">Calderihabitans maritimus</name>
    <dbReference type="NCBI Taxonomy" id="1246530"/>
    <lineage>
        <taxon>Bacteria</taxon>
        <taxon>Bacillati</taxon>
        <taxon>Bacillota</taxon>
        <taxon>Clostridia</taxon>
        <taxon>Neomoorellales</taxon>
        <taxon>Calderihabitantaceae</taxon>
        <taxon>Calderihabitans</taxon>
    </lineage>
</organism>
<dbReference type="GO" id="GO:0005524">
    <property type="term" value="F:ATP binding"/>
    <property type="evidence" value="ECO:0007669"/>
    <property type="project" value="UniProtKB-UniRule"/>
</dbReference>
<dbReference type="GO" id="GO:0030983">
    <property type="term" value="F:mismatched DNA binding"/>
    <property type="evidence" value="ECO:0007669"/>
    <property type="project" value="InterPro"/>
</dbReference>
<comment type="caution">
    <text evidence="12">The sequence shown here is derived from an EMBL/GenBank/DDBJ whole genome shotgun (WGS) entry which is preliminary data.</text>
</comment>
<feature type="coiled-coil region" evidence="10">
    <location>
        <begin position="145"/>
        <end position="172"/>
    </location>
</feature>
<dbReference type="GO" id="GO:0004519">
    <property type="term" value="F:endonuclease activity"/>
    <property type="evidence" value="ECO:0007669"/>
    <property type="project" value="UniProtKB-UniRule"/>
</dbReference>
<dbReference type="InterPro" id="IPR005747">
    <property type="entry name" value="MutS2"/>
</dbReference>
<dbReference type="GO" id="GO:0072344">
    <property type="term" value="P:rescue of stalled ribosome"/>
    <property type="evidence" value="ECO:0007669"/>
    <property type="project" value="UniProtKB-UniRule"/>
</dbReference>
<dbReference type="SUPFAM" id="SSF160443">
    <property type="entry name" value="SMR domain-like"/>
    <property type="match status" value="1"/>
</dbReference>
<dbReference type="SMART" id="SM00534">
    <property type="entry name" value="MUTSac"/>
    <property type="match status" value="1"/>
</dbReference>
<dbReference type="GO" id="GO:0043023">
    <property type="term" value="F:ribosomal large subunit binding"/>
    <property type="evidence" value="ECO:0007669"/>
    <property type="project" value="UniProtKB-UniRule"/>
</dbReference>
<evidence type="ECO:0000256" key="10">
    <source>
        <dbReference type="SAM" id="Coils"/>
    </source>
</evidence>
<gene>
    <name evidence="9" type="primary">mutS2</name>
    <name evidence="9" type="synonym">rqcU</name>
    <name evidence="12" type="ORF">KKC1_14200</name>
</gene>
<evidence type="ECO:0000313" key="13">
    <source>
        <dbReference type="Proteomes" id="UP000197032"/>
    </source>
</evidence>
<comment type="function">
    <text evidence="9">Acts as a ribosome collision sensor, splitting the ribosome into its 2 subunits. Detects stalled/collided 70S ribosomes which it binds and splits by an ATP-hydrolysis driven conformational change. Acts upstream of the ribosome quality control system (RQC), a ribosome-associated complex that mediates the extraction of incompletely synthesized nascent chains from stalled ribosomes and their subsequent degradation. Probably generates substrates for RQC.</text>
</comment>
<dbReference type="GO" id="GO:0140664">
    <property type="term" value="F:ATP-dependent DNA damage sensor activity"/>
    <property type="evidence" value="ECO:0007669"/>
    <property type="project" value="InterPro"/>
</dbReference>
<dbReference type="EC" id="3.1.-.-" evidence="9"/>
<dbReference type="PANTHER" id="PTHR48466">
    <property type="entry name" value="OS10G0509000 PROTEIN-RELATED"/>
    <property type="match status" value="1"/>
</dbReference>
<dbReference type="Gene3D" id="1.10.1420.10">
    <property type="match status" value="2"/>
</dbReference>
<dbReference type="EMBL" id="BDGJ01000065">
    <property type="protein sequence ID" value="GAW92264.1"/>
    <property type="molecule type" value="Genomic_DNA"/>
</dbReference>
<dbReference type="GO" id="GO:0016887">
    <property type="term" value="F:ATP hydrolysis activity"/>
    <property type="evidence" value="ECO:0007669"/>
    <property type="project" value="InterPro"/>
</dbReference>
<dbReference type="PANTHER" id="PTHR48466:SF2">
    <property type="entry name" value="OS10G0509000 PROTEIN"/>
    <property type="match status" value="1"/>
</dbReference>
<dbReference type="PIRSF" id="PIRSF005814">
    <property type="entry name" value="MutS_YshD"/>
    <property type="match status" value="1"/>
</dbReference>
<keyword evidence="8 9" id="KW-0238">DNA-binding</keyword>
<dbReference type="EC" id="3.6.4.-" evidence="9"/>
<evidence type="ECO:0000259" key="11">
    <source>
        <dbReference type="PROSITE" id="PS50828"/>
    </source>
</evidence>
<dbReference type="GO" id="GO:0006298">
    <property type="term" value="P:mismatch repair"/>
    <property type="evidence" value="ECO:0007669"/>
    <property type="project" value="InterPro"/>
</dbReference>
<dbReference type="FunFam" id="3.40.50.300:FF:000830">
    <property type="entry name" value="Endonuclease MutS2"/>
    <property type="match status" value="1"/>
</dbReference>
<evidence type="ECO:0000313" key="12">
    <source>
        <dbReference type="EMBL" id="GAW92264.1"/>
    </source>
</evidence>
<reference evidence="13" key="1">
    <citation type="journal article" date="2017" name="Appl. Environ. Microbiol.">
        <title>Genomic analysis of Calderihabitans maritimus KKC1, a thermophilic hydrogenogenic carboxydotrophic bacterium isolated from marine sediment.</title>
        <authorList>
            <person name="Omae K."/>
            <person name="Yoneda Y."/>
            <person name="Fukuyama Y."/>
            <person name="Yoshida T."/>
            <person name="Sako Y."/>
        </authorList>
    </citation>
    <scope>NUCLEOTIDE SEQUENCE [LARGE SCALE GENOMIC DNA]</scope>
    <source>
        <strain evidence="13">KKC1</strain>
    </source>
</reference>
<dbReference type="PROSITE" id="PS00486">
    <property type="entry name" value="DNA_MISMATCH_REPAIR_2"/>
    <property type="match status" value="1"/>
</dbReference>
<dbReference type="NCBIfam" id="TIGR01069">
    <property type="entry name" value="mutS2"/>
    <property type="match status" value="1"/>
</dbReference>
<keyword evidence="6 9" id="KW-0067">ATP-binding</keyword>
<dbReference type="SUPFAM" id="SSF52540">
    <property type="entry name" value="P-loop containing nucleoside triphosphate hydrolases"/>
    <property type="match status" value="1"/>
</dbReference>
<feature type="domain" description="Smr" evidence="11">
    <location>
        <begin position="714"/>
        <end position="789"/>
    </location>
</feature>
<dbReference type="InterPro" id="IPR045076">
    <property type="entry name" value="MutS"/>
</dbReference>
<dbReference type="InterPro" id="IPR027417">
    <property type="entry name" value="P-loop_NTPase"/>
</dbReference>
<dbReference type="InterPro" id="IPR002625">
    <property type="entry name" value="Smr_dom"/>
</dbReference>
<comment type="similarity">
    <text evidence="9">Belongs to the DNA mismatch repair MutS family. MutS2 subfamily.</text>
</comment>
<comment type="function">
    <text evidence="9">Endonuclease that is involved in the suppression of homologous recombination and thus may have a key role in the control of bacterial genetic diversity.</text>
</comment>
<dbReference type="InterPro" id="IPR036063">
    <property type="entry name" value="Smr_dom_sf"/>
</dbReference>
<feature type="coiled-coil region" evidence="10">
    <location>
        <begin position="502"/>
        <end position="627"/>
    </location>
</feature>
<evidence type="ECO:0000256" key="6">
    <source>
        <dbReference type="ARBA" id="ARBA00022840"/>
    </source>
</evidence>
<accession>A0A1Z5HRX1</accession>
<keyword evidence="10" id="KW-0175">Coiled coil</keyword>
<dbReference type="GO" id="GO:0019843">
    <property type="term" value="F:rRNA binding"/>
    <property type="evidence" value="ECO:0007669"/>
    <property type="project" value="UniProtKB-UniRule"/>
</dbReference>
<name>A0A1Z5HRX1_9FIRM</name>
<dbReference type="CDD" id="cd03280">
    <property type="entry name" value="ABC_MutS2"/>
    <property type="match status" value="1"/>
</dbReference>
<evidence type="ECO:0000256" key="4">
    <source>
        <dbReference type="ARBA" id="ARBA00022759"/>
    </source>
</evidence>
<dbReference type="SMART" id="SM00463">
    <property type="entry name" value="SMR"/>
    <property type="match status" value="1"/>
</dbReference>
<keyword evidence="7 9" id="KW-0694">RNA-binding</keyword>
<evidence type="ECO:0000256" key="1">
    <source>
        <dbReference type="ARBA" id="ARBA00022722"/>
    </source>
</evidence>
<dbReference type="AlphaFoldDB" id="A0A1Z5HRX1"/>
<evidence type="ECO:0000256" key="3">
    <source>
        <dbReference type="ARBA" id="ARBA00022741"/>
    </source>
</evidence>
<dbReference type="Pfam" id="PF01713">
    <property type="entry name" value="Smr"/>
    <property type="match status" value="1"/>
</dbReference>
<dbReference type="SUPFAM" id="SSF48334">
    <property type="entry name" value="DNA repair protein MutS, domain III"/>
    <property type="match status" value="1"/>
</dbReference>
<evidence type="ECO:0000256" key="9">
    <source>
        <dbReference type="HAMAP-Rule" id="MF_00092"/>
    </source>
</evidence>
<evidence type="ECO:0000256" key="7">
    <source>
        <dbReference type="ARBA" id="ARBA00022884"/>
    </source>
</evidence>
<protein>
    <recommendedName>
        <fullName evidence="9">Endonuclease MutS2</fullName>
        <ecNumber evidence="9">3.1.-.-</ecNumber>
    </recommendedName>
    <alternativeName>
        <fullName evidence="9">Ribosome-associated protein quality control-upstream factor</fullName>
        <shortName evidence="9">RQC-upstream factor</shortName>
        <shortName evidence="9">RqcU</shortName>
        <ecNumber evidence="9">3.6.4.-</ecNumber>
    </alternativeName>
</protein>
<keyword evidence="3 9" id="KW-0547">Nucleotide-binding</keyword>
<dbReference type="Proteomes" id="UP000197032">
    <property type="component" value="Unassembled WGS sequence"/>
</dbReference>
<dbReference type="HAMAP" id="MF_00092">
    <property type="entry name" value="MutS2"/>
    <property type="match status" value="1"/>
</dbReference>
<evidence type="ECO:0000256" key="2">
    <source>
        <dbReference type="ARBA" id="ARBA00022730"/>
    </source>
</evidence>
<dbReference type="InterPro" id="IPR046893">
    <property type="entry name" value="MSSS"/>
</dbReference>
<evidence type="ECO:0000256" key="8">
    <source>
        <dbReference type="ARBA" id="ARBA00023125"/>
    </source>
</evidence>
<proteinExistence type="inferred from homology"/>
<evidence type="ECO:0000256" key="5">
    <source>
        <dbReference type="ARBA" id="ARBA00022801"/>
    </source>
</evidence>
<dbReference type="PROSITE" id="PS50828">
    <property type="entry name" value="SMR"/>
    <property type="match status" value="1"/>
</dbReference>
<comment type="subunit">
    <text evidence="9">Homodimer. Binds to stalled ribosomes, contacting rRNA.</text>
</comment>
<keyword evidence="4 9" id="KW-0255">Endonuclease</keyword>
<dbReference type="Pfam" id="PF00488">
    <property type="entry name" value="MutS_V"/>
    <property type="match status" value="1"/>
</dbReference>
<dbReference type="Gene3D" id="3.30.1370.110">
    <property type="match status" value="1"/>
</dbReference>
<dbReference type="InterPro" id="IPR007696">
    <property type="entry name" value="DNA_mismatch_repair_MutS_core"/>
</dbReference>
<keyword evidence="5 9" id="KW-0378">Hydrolase</keyword>